<proteinExistence type="predicted"/>
<dbReference type="RefSeq" id="WP_342693235.1">
    <property type="nucleotide sequence ID" value="NZ_JBCGDP010000024.1"/>
</dbReference>
<dbReference type="SMART" id="SM00823">
    <property type="entry name" value="PKS_PP"/>
    <property type="match status" value="1"/>
</dbReference>
<dbReference type="PRINTS" id="PR00154">
    <property type="entry name" value="AMPBINDING"/>
</dbReference>
<dbReference type="InterPro" id="IPR023213">
    <property type="entry name" value="CAT-like_dom_sf"/>
</dbReference>
<feature type="domain" description="Carrier" evidence="3">
    <location>
        <begin position="939"/>
        <end position="1014"/>
    </location>
</feature>
<evidence type="ECO:0000256" key="2">
    <source>
        <dbReference type="ARBA" id="ARBA00022553"/>
    </source>
</evidence>
<dbReference type="Pfam" id="PF00550">
    <property type="entry name" value="PP-binding"/>
    <property type="match status" value="2"/>
</dbReference>
<dbReference type="Gene3D" id="2.30.38.10">
    <property type="entry name" value="Luciferase, Domain 3"/>
    <property type="match status" value="2"/>
</dbReference>
<protein>
    <submittedName>
        <fullName evidence="4">Amino acid adenylation domain-containing protein</fullName>
    </submittedName>
</protein>
<sequence>MMEKEILNNIEGYQLSINQMNLWSVAKSNVQAYYNQVVIDIGNAVTIEELQRGLTRVVSKNETLLFKMSMTSNAVFPVQIVSEMTERIAERTVQTLDKNTIEAQAQECLGEQYNPLKNDALRICLLKDSDGNQVLVVRLFSFWADTYSATFLCNELSKALQNEILYEKEAREFVEYQDFAVWQQQLFSNPEEEGINFWKNYTIDLTQDIVPFKNKTTDFFAPQRQAVCTIENNAYEALKAKSIQEDCSVEHILLSKYAVYLSRFGEDSFTLGYLPFKRFYNELENTVGLVSKTLPIQLKDLTTLSEKEVNAHLKKSVEETKMWSDYFYVNRIHDKKVSDATIFKYVFEFLELNQNNSSNHLKIRDIYSVTDVFELKLSVVDYDDKLVIELYYDASCYTIGAINLIAAQLKNFFTNESNNLAGQAIIAAANNTVKLYESFNSVTTIFEQQVISQGNNTALFDENISVSYQELDRKVNQFSQYLIEKYGIKKGDAVAVLLDRSPDFVISILGILKAGAYYIPMDIAYPKNRIQFILQDAACTVLVTTPPLSAVNNFSDIRILDPSKKEIFQAEVNPSIFNVVDPQDIAYCIYTSGSTGNPKGCLITHANLLNYIQWSNEYYFEDSETGNWGLITSISFDLTITSLFTSLTRGKKLWIGSDAKTINELLTESFTNPQIDTLKLTPSHLSLLRELNIEKTNIKIVICGGEQLTQNQLQNVWNIDRNIRIFNEYGPTETTVGCIVKEMTPDQSHVSIGKPIANTFITIADPCGNICDVGVYGEIIISGAGVAQGYLNRPELNSERFINTRELSSYKTGDIARWLDNGDIIYKERKDDQVKIRGYRIELSEIEQQLMQHEAIDQAVVLADDRNNCEKELVAYIVCAQNEDTKWVKRYLEYKLPEYMIPSVILLVDAIPLTVNGKVDKKQLLTLNTGKISRAVYVEPANEIEAQIVEIWKKILQVDQIGTLDDFYELGGHSLKAIQLINQYHKAFEVKLGLKQIFANSTIKSHANLIKNTEVTVHTAIQKVPDAADYPVSAGQRRLWVLSQTIGSMAVYNMPFQTVLKGSYDLSCLSQAIEATLDRHEALRTVFKVNDEGEVRQVVKTTKELGFIVNYIDYRADLHQETNVSLYIKEDTNVPFDLKNGPLVRASILQLSDQDYIFYYNLHHIICDGWSMDVLEKDVLAFYEYYSAGKEPELPLLKIQYRDYSVWQQEQLQKEQNNFHKAYWLKSLAGELPTLDLPYQKTRPAVKTYVGNSLRTYISPEITNQLRKYGQNQGGSLFVGLLSVLNILFYKYTSDNDLIIGTPVAGRDHVDLNHQIGFYINTLPLRNIVNAEDSFDSFYNTVKENTILSFEHQMYPFDRLVDDLDIRNDTSRSAIFDVMLMLQNIRDINENEILDNTAFSLIENKGYKVAKFDMDIAFQEQGDYLSFNITYNTDLYSEESVFKFINHYKQLLEVLLQNPEEQIKNIEYISESERHQLIYDFNNNVVSYPKDKTLIDLFTSKALKYYKNKALFFNGLSYSYKELDRLSNQLANCLKDDFKVVKGDFIGVELERNANVIISILGIMKAGAVYIPIDTAYPESRKSYIYEDTKIRLLISDQSSVTYIDNYNGTVFDIVNDFKPFNYSDEVNGVNLTPDDLAYIIYTSGSTGNPKGVMIEHKGIVNTILAQIALFDISANDNGLQFASFSFDASISEIFTALLSGACLCVIDTLHRNDPKMLEKYIVEQKIDIATIPPSYMSLMSIKNLGKLKTLITAGEPPVYNKVKEYLELGNYYNAYGPTETSICSAMYGLLKGDQLPLANIPIGKPIANTQTFILDKENKIVPVGIVGEICVGGTGLAKGYLNRPELTAEKFIAHPFIENERLYKTGDLGKWLPDGNIEFLGRKDDQVKISGYRIELSEIEQVLTSHDHINEAVVQVDINEFNIKSLIAYIITKESLSLEQLRVFLKNTIPHYCIPSTFIVLEQLPVTINGKIDKKQLANVPGIKIVSEKQYIAPQSQKEKVIIEIIARELKIEPTTVSILDNFFDLGANSIKIVKIMNEINKQLELDVRVVSLFENPNIEEFVQYLDTIDSQEKNNLEEPEDISEAFDEFISLM</sequence>
<dbReference type="PROSITE" id="PS00455">
    <property type="entry name" value="AMP_BINDING"/>
    <property type="match status" value="1"/>
</dbReference>
<feature type="domain" description="Carrier" evidence="3">
    <location>
        <begin position="1994"/>
        <end position="2071"/>
    </location>
</feature>
<dbReference type="Proteomes" id="UP001468798">
    <property type="component" value="Unassembled WGS sequence"/>
</dbReference>
<dbReference type="InterPro" id="IPR001242">
    <property type="entry name" value="Condensation_dom"/>
</dbReference>
<dbReference type="PANTHER" id="PTHR45527">
    <property type="entry name" value="NONRIBOSOMAL PEPTIDE SYNTHETASE"/>
    <property type="match status" value="1"/>
</dbReference>
<dbReference type="PROSITE" id="PS50075">
    <property type="entry name" value="CARRIER"/>
    <property type="match status" value="2"/>
</dbReference>
<evidence type="ECO:0000256" key="1">
    <source>
        <dbReference type="ARBA" id="ARBA00022450"/>
    </source>
</evidence>
<keyword evidence="5" id="KW-1185">Reference proteome</keyword>
<dbReference type="InterPro" id="IPR020845">
    <property type="entry name" value="AMP-binding_CS"/>
</dbReference>
<dbReference type="Gene3D" id="3.40.50.980">
    <property type="match status" value="4"/>
</dbReference>
<dbReference type="NCBIfam" id="NF003417">
    <property type="entry name" value="PRK04813.1"/>
    <property type="match status" value="2"/>
</dbReference>
<dbReference type="SUPFAM" id="SSF52777">
    <property type="entry name" value="CoA-dependent acyltransferases"/>
    <property type="match status" value="4"/>
</dbReference>
<keyword evidence="2" id="KW-0597">Phosphoprotein</keyword>
<evidence type="ECO:0000313" key="5">
    <source>
        <dbReference type="Proteomes" id="UP001468798"/>
    </source>
</evidence>
<dbReference type="CDD" id="cd19531">
    <property type="entry name" value="LCL_NRPS-like"/>
    <property type="match status" value="1"/>
</dbReference>
<dbReference type="SMART" id="SM01294">
    <property type="entry name" value="PKS_PP_betabranch"/>
    <property type="match status" value="1"/>
</dbReference>
<evidence type="ECO:0000313" key="4">
    <source>
        <dbReference type="EMBL" id="MEM0578417.1"/>
    </source>
</evidence>
<dbReference type="InterPro" id="IPR025110">
    <property type="entry name" value="AMP-bd_C"/>
</dbReference>
<dbReference type="InterPro" id="IPR036736">
    <property type="entry name" value="ACP-like_sf"/>
</dbReference>
<dbReference type="Pfam" id="PF00668">
    <property type="entry name" value="Condensation"/>
    <property type="match status" value="2"/>
</dbReference>
<name>A0ABU9NX59_9FLAO</name>
<dbReference type="Pfam" id="PF00501">
    <property type="entry name" value="AMP-binding"/>
    <property type="match status" value="2"/>
</dbReference>
<dbReference type="InterPro" id="IPR020459">
    <property type="entry name" value="AMP-binding"/>
</dbReference>
<dbReference type="InterPro" id="IPR009081">
    <property type="entry name" value="PP-bd_ACP"/>
</dbReference>
<dbReference type="InterPro" id="IPR020806">
    <property type="entry name" value="PKS_PP-bd"/>
</dbReference>
<dbReference type="Gene3D" id="1.10.1200.10">
    <property type="entry name" value="ACP-like"/>
    <property type="match status" value="2"/>
</dbReference>
<dbReference type="InterPro" id="IPR010071">
    <property type="entry name" value="AA_adenyl_dom"/>
</dbReference>
<comment type="caution">
    <text evidence="4">The sequence shown here is derived from an EMBL/GenBank/DDBJ whole genome shotgun (WGS) entry which is preliminary data.</text>
</comment>
<dbReference type="Gene3D" id="3.30.559.30">
    <property type="entry name" value="Nonribosomal peptide synthetase, condensation domain"/>
    <property type="match status" value="2"/>
</dbReference>
<dbReference type="InterPro" id="IPR000873">
    <property type="entry name" value="AMP-dep_synth/lig_dom"/>
</dbReference>
<reference evidence="4 5" key="1">
    <citation type="submission" date="2024-03" db="EMBL/GenBank/DDBJ databases">
        <title>Two novel species of the genus Flavobacterium exhibiting potentially degradation of complex polysaccharides.</title>
        <authorList>
            <person name="Lian X."/>
        </authorList>
    </citation>
    <scope>NUCLEOTIDE SEQUENCE [LARGE SCALE GENOMIC DNA]</scope>
    <source>
        <strain evidence="4 5">N6</strain>
    </source>
</reference>
<keyword evidence="1" id="KW-0596">Phosphopantetheine</keyword>
<dbReference type="Pfam" id="PF13193">
    <property type="entry name" value="AMP-binding_C"/>
    <property type="match status" value="2"/>
</dbReference>
<dbReference type="SUPFAM" id="SSF47336">
    <property type="entry name" value="ACP-like"/>
    <property type="match status" value="2"/>
</dbReference>
<dbReference type="CDD" id="cd05930">
    <property type="entry name" value="A_NRPS"/>
    <property type="match status" value="2"/>
</dbReference>
<dbReference type="Gene3D" id="3.30.559.10">
    <property type="entry name" value="Chloramphenicol acetyltransferase-like domain"/>
    <property type="match status" value="2"/>
</dbReference>
<dbReference type="NCBIfam" id="TIGR01733">
    <property type="entry name" value="AA-adenyl-dom"/>
    <property type="match status" value="2"/>
</dbReference>
<organism evidence="4 5">
    <name type="scientific">Flavobacterium polysaccharolyticum</name>
    <dbReference type="NCBI Taxonomy" id="3133148"/>
    <lineage>
        <taxon>Bacteria</taxon>
        <taxon>Pseudomonadati</taxon>
        <taxon>Bacteroidota</taxon>
        <taxon>Flavobacteriia</taxon>
        <taxon>Flavobacteriales</taxon>
        <taxon>Flavobacteriaceae</taxon>
        <taxon>Flavobacterium</taxon>
    </lineage>
</organism>
<dbReference type="EMBL" id="JBCGDP010000024">
    <property type="protein sequence ID" value="MEM0578417.1"/>
    <property type="molecule type" value="Genomic_DNA"/>
</dbReference>
<gene>
    <name evidence="4" type="ORF">WFZ86_18075</name>
</gene>
<dbReference type="PANTHER" id="PTHR45527:SF1">
    <property type="entry name" value="FATTY ACID SYNTHASE"/>
    <property type="match status" value="1"/>
</dbReference>
<evidence type="ECO:0000259" key="3">
    <source>
        <dbReference type="PROSITE" id="PS50075"/>
    </source>
</evidence>
<dbReference type="SUPFAM" id="SSF56801">
    <property type="entry name" value="Acetyl-CoA synthetase-like"/>
    <property type="match status" value="2"/>
</dbReference>
<dbReference type="Gene3D" id="3.30.300.30">
    <property type="match status" value="2"/>
</dbReference>
<accession>A0ABU9NX59</accession>
<dbReference type="InterPro" id="IPR045851">
    <property type="entry name" value="AMP-bd_C_sf"/>
</dbReference>